<organism evidence="2 3">
    <name type="scientific">Eumeta variegata</name>
    <name type="common">Bagworm moth</name>
    <name type="synonym">Eumeta japonica</name>
    <dbReference type="NCBI Taxonomy" id="151549"/>
    <lineage>
        <taxon>Eukaryota</taxon>
        <taxon>Metazoa</taxon>
        <taxon>Ecdysozoa</taxon>
        <taxon>Arthropoda</taxon>
        <taxon>Hexapoda</taxon>
        <taxon>Insecta</taxon>
        <taxon>Pterygota</taxon>
        <taxon>Neoptera</taxon>
        <taxon>Endopterygota</taxon>
        <taxon>Lepidoptera</taxon>
        <taxon>Glossata</taxon>
        <taxon>Ditrysia</taxon>
        <taxon>Tineoidea</taxon>
        <taxon>Psychidae</taxon>
        <taxon>Oiketicinae</taxon>
        <taxon>Eumeta</taxon>
    </lineage>
</organism>
<reference evidence="2 3" key="1">
    <citation type="journal article" date="2019" name="Commun. Biol.">
        <title>The bagworm genome reveals a unique fibroin gene that provides high tensile strength.</title>
        <authorList>
            <person name="Kono N."/>
            <person name="Nakamura H."/>
            <person name="Ohtoshi R."/>
            <person name="Tomita M."/>
            <person name="Numata K."/>
            <person name="Arakawa K."/>
        </authorList>
    </citation>
    <scope>NUCLEOTIDE SEQUENCE [LARGE SCALE GENOMIC DNA]</scope>
</reference>
<accession>A0A4C1XPF0</accession>
<feature type="region of interest" description="Disordered" evidence="1">
    <location>
        <begin position="1"/>
        <end position="45"/>
    </location>
</feature>
<evidence type="ECO:0000313" key="2">
    <source>
        <dbReference type="EMBL" id="GBP64923.1"/>
    </source>
</evidence>
<dbReference type="OrthoDB" id="7169281at2759"/>
<proteinExistence type="predicted"/>
<evidence type="ECO:0000256" key="1">
    <source>
        <dbReference type="SAM" id="MobiDB-lite"/>
    </source>
</evidence>
<evidence type="ECO:0000313" key="3">
    <source>
        <dbReference type="Proteomes" id="UP000299102"/>
    </source>
</evidence>
<dbReference type="EMBL" id="BGZK01000913">
    <property type="protein sequence ID" value="GBP64923.1"/>
    <property type="molecule type" value="Genomic_DNA"/>
</dbReference>
<comment type="caution">
    <text evidence="2">The sequence shown here is derived from an EMBL/GenBank/DDBJ whole genome shotgun (WGS) entry which is preliminary data.</text>
</comment>
<dbReference type="AlphaFoldDB" id="A0A4C1XPF0"/>
<gene>
    <name evidence="2" type="ORF">EVAR_49217_1</name>
</gene>
<dbReference type="Proteomes" id="UP000299102">
    <property type="component" value="Unassembled WGS sequence"/>
</dbReference>
<keyword evidence="3" id="KW-1185">Reference proteome</keyword>
<name>A0A4C1XPF0_EUMVA</name>
<protein>
    <submittedName>
        <fullName evidence="2">Uncharacterized protein</fullName>
    </submittedName>
</protein>
<sequence>MACPFRRPSSQQHAQANGAASRPHEGRSRQSSVQLPGADDGDGSTLSLRHLSEALQLLTAPSFSTEKLSLTELRSLQTLLELQFEIAEVEDRIKLNWKLKKSLPIKGIVMYTFQNLSM</sequence>